<name>A0A173XR03_9FIRM</name>
<accession>A0A173XR03</accession>
<dbReference type="EMBL" id="QSSQ01000001">
    <property type="protein sequence ID" value="RGM08641.1"/>
    <property type="molecule type" value="Genomic_DNA"/>
</dbReference>
<protein>
    <submittedName>
        <fullName evidence="3">Nuclear transport factor 2 family protein</fullName>
    </submittedName>
</protein>
<reference evidence="3 5" key="2">
    <citation type="submission" date="2018-08" db="EMBL/GenBank/DDBJ databases">
        <title>A genome reference for cultivated species of the human gut microbiota.</title>
        <authorList>
            <person name="Zou Y."/>
            <person name="Xue W."/>
            <person name="Luo G."/>
        </authorList>
    </citation>
    <scope>NUCLEOTIDE SEQUENCE [LARGE SCALE GENOMIC DNA]</scope>
    <source>
        <strain evidence="3 5">TF05-11AC</strain>
    </source>
</reference>
<feature type="domain" description="SnoaL-like" evidence="1">
    <location>
        <begin position="7"/>
        <end position="101"/>
    </location>
</feature>
<dbReference type="Proteomes" id="UP000261257">
    <property type="component" value="Unassembled WGS sequence"/>
</dbReference>
<dbReference type="SUPFAM" id="SSF54427">
    <property type="entry name" value="NTF2-like"/>
    <property type="match status" value="1"/>
</dbReference>
<gene>
    <name evidence="3" type="ORF">DXC39_01350</name>
    <name evidence="2" type="ORF">ERS852407_00499</name>
</gene>
<dbReference type="EMBL" id="CYZE01000001">
    <property type="protein sequence ID" value="CUN53993.1"/>
    <property type="molecule type" value="Genomic_DNA"/>
</dbReference>
<evidence type="ECO:0000313" key="3">
    <source>
        <dbReference type="EMBL" id="RGM08641.1"/>
    </source>
</evidence>
<dbReference type="InterPro" id="IPR037401">
    <property type="entry name" value="SnoaL-like"/>
</dbReference>
<sequence length="129" mass="15309">MDREAVIRQFFQDVIKQNEAGLKRWFREDAVIRWYCTNEQFTVSEYIRANCEYPGRWEGNIERMEQKEDTAVTAARVWCTEDGTSFHAVSFYRFDGEKIASLEEYWGDDGPAPGWRLEKKLGRPIDENR</sequence>
<evidence type="ECO:0000259" key="1">
    <source>
        <dbReference type="Pfam" id="PF12680"/>
    </source>
</evidence>
<organism evidence="2 4">
    <name type="scientific">Hungatella hathewayi</name>
    <dbReference type="NCBI Taxonomy" id="154046"/>
    <lineage>
        <taxon>Bacteria</taxon>
        <taxon>Bacillati</taxon>
        <taxon>Bacillota</taxon>
        <taxon>Clostridia</taxon>
        <taxon>Lachnospirales</taxon>
        <taxon>Lachnospiraceae</taxon>
        <taxon>Hungatella</taxon>
    </lineage>
</organism>
<evidence type="ECO:0000313" key="2">
    <source>
        <dbReference type="EMBL" id="CUN53993.1"/>
    </source>
</evidence>
<dbReference type="InterPro" id="IPR032710">
    <property type="entry name" value="NTF2-like_dom_sf"/>
</dbReference>
<reference evidence="2 4" key="1">
    <citation type="submission" date="2015-09" db="EMBL/GenBank/DDBJ databases">
        <authorList>
            <consortium name="Pathogen Informatics"/>
        </authorList>
    </citation>
    <scope>NUCLEOTIDE SEQUENCE [LARGE SCALE GENOMIC DNA]</scope>
    <source>
        <strain evidence="2 4">2789STDY5608850</strain>
    </source>
</reference>
<proteinExistence type="predicted"/>
<dbReference type="Pfam" id="PF12680">
    <property type="entry name" value="SnoaL_2"/>
    <property type="match status" value="1"/>
</dbReference>
<dbReference type="RefSeq" id="WP_055652859.1">
    <property type="nucleotide sequence ID" value="NZ_CABIXC010000001.1"/>
</dbReference>
<evidence type="ECO:0000313" key="5">
    <source>
        <dbReference type="Proteomes" id="UP000261257"/>
    </source>
</evidence>
<evidence type="ECO:0000313" key="4">
    <source>
        <dbReference type="Proteomes" id="UP000095651"/>
    </source>
</evidence>
<dbReference type="AlphaFoldDB" id="A0A173XR03"/>
<dbReference type="Proteomes" id="UP000095651">
    <property type="component" value="Unassembled WGS sequence"/>
</dbReference>
<dbReference type="Gene3D" id="3.10.450.50">
    <property type="match status" value="1"/>
</dbReference>